<dbReference type="CDD" id="cd19049">
    <property type="entry name" value="LGIC_TM_anion"/>
    <property type="match status" value="1"/>
</dbReference>
<dbReference type="AlphaFoldDB" id="A0A7E4UTG2"/>
<evidence type="ECO:0000256" key="12">
    <source>
        <dbReference type="SAM" id="MobiDB-lite"/>
    </source>
</evidence>
<dbReference type="Proteomes" id="UP000492821">
    <property type="component" value="Unassembled WGS sequence"/>
</dbReference>
<accession>A0A7E4UTG2</accession>
<evidence type="ECO:0000259" key="14">
    <source>
        <dbReference type="Pfam" id="PF02932"/>
    </source>
</evidence>
<evidence type="ECO:0000256" key="9">
    <source>
        <dbReference type="ARBA" id="ARBA00023136"/>
    </source>
</evidence>
<dbReference type="Pfam" id="PF02931">
    <property type="entry name" value="Neur_chan_LBD"/>
    <property type="match status" value="1"/>
</dbReference>
<dbReference type="GO" id="GO:0005886">
    <property type="term" value="C:plasma membrane"/>
    <property type="evidence" value="ECO:0007669"/>
    <property type="project" value="UniProtKB-SubCell"/>
</dbReference>
<dbReference type="PANTHER" id="PTHR18945">
    <property type="entry name" value="NEUROTRANSMITTER GATED ION CHANNEL"/>
    <property type="match status" value="1"/>
</dbReference>
<dbReference type="WBParaSite" id="Pan_g12555.t1">
    <property type="protein sequence ID" value="Pan_g12555.t1"/>
    <property type="gene ID" value="Pan_g12555"/>
</dbReference>
<dbReference type="InterPro" id="IPR036719">
    <property type="entry name" value="Neuro-gated_channel_TM_sf"/>
</dbReference>
<evidence type="ECO:0000256" key="10">
    <source>
        <dbReference type="ARBA" id="ARBA00023303"/>
    </source>
</evidence>
<comment type="similarity">
    <text evidence="11">Belongs to the ligand-gated ion channel (TC 1.A.9) family.</text>
</comment>
<dbReference type="PROSITE" id="PS00236">
    <property type="entry name" value="NEUROTR_ION_CHANNEL"/>
    <property type="match status" value="1"/>
</dbReference>
<dbReference type="CDD" id="cd18987">
    <property type="entry name" value="LGIC_ECD_anion"/>
    <property type="match status" value="1"/>
</dbReference>
<dbReference type="InterPro" id="IPR036734">
    <property type="entry name" value="Neur_chan_lig-bd_sf"/>
</dbReference>
<keyword evidence="6" id="KW-0732">Signal</keyword>
<keyword evidence="15" id="KW-1185">Reference proteome</keyword>
<feature type="transmembrane region" description="Helical" evidence="11">
    <location>
        <begin position="500"/>
        <end position="522"/>
    </location>
</feature>
<dbReference type="InterPro" id="IPR006029">
    <property type="entry name" value="Neurotrans-gated_channel_TM"/>
</dbReference>
<dbReference type="SUPFAM" id="SSF90112">
    <property type="entry name" value="Neurotransmitter-gated ion-channel transmembrane pore"/>
    <property type="match status" value="1"/>
</dbReference>
<evidence type="ECO:0000256" key="7">
    <source>
        <dbReference type="ARBA" id="ARBA00022989"/>
    </source>
</evidence>
<feature type="domain" description="Neurotransmitter-gated ion-channel transmembrane" evidence="14">
    <location>
        <begin position="442"/>
        <end position="549"/>
    </location>
</feature>
<dbReference type="Gene3D" id="2.70.170.10">
    <property type="entry name" value="Neurotransmitter-gated ion-channel ligand-binding domain"/>
    <property type="match status" value="1"/>
</dbReference>
<keyword evidence="4" id="KW-1003">Cell membrane</keyword>
<evidence type="ECO:0000256" key="11">
    <source>
        <dbReference type="RuleBase" id="RU000687"/>
    </source>
</evidence>
<feature type="transmembrane region" description="Helical" evidence="11">
    <location>
        <begin position="564"/>
        <end position="584"/>
    </location>
</feature>
<evidence type="ECO:0000313" key="15">
    <source>
        <dbReference type="Proteomes" id="UP000492821"/>
    </source>
</evidence>
<dbReference type="InterPro" id="IPR038050">
    <property type="entry name" value="Neuro_actylchol_rec"/>
</dbReference>
<dbReference type="GO" id="GO:0005230">
    <property type="term" value="F:extracellular ligand-gated monoatomic ion channel activity"/>
    <property type="evidence" value="ECO:0007669"/>
    <property type="project" value="InterPro"/>
</dbReference>
<dbReference type="SUPFAM" id="SSF63712">
    <property type="entry name" value="Nicotinic receptor ligand binding domain-like"/>
    <property type="match status" value="1"/>
</dbReference>
<sequence length="604" mass="69767">MSVVFGFGSGYDCTIWVRAGHLGAFLLSILTYLTYLTPVTTGDVVPLWVNNSADAAAAGMDAGQVAYVYCPRLRNGHRIAYLDYEFVDRVFGRDNAEELLRIYSYVGINLESFCAQSYMPVIDDTDRQIVQVLSNLGDPVTLEEVPESVKVPIQPVLEEVPTTEVPKENKTTKGPKEHAPMGIDLTNIDSEKLAQFEKISERDTALENMLRRFERMYQRGEKPFAATFLIPLMRKVKYDRQTAPTILEGQILKVFIGIHIQSMSNFMLTTMDYDMDMWVRMAWRDPRLAHGLASPILVTEETFLKRIWRPDPFFSNSRTSLFHRVTFLNFYLYVFPDGELFFEARLYLKPRCVLTLCNYPHDSQNCFLRLSSIAHTSDVVSFHWFPRRYDAVRINNNVQLPELYISNYSNAICNGKRKSGNFTCLEASFTMKRNIEYHVLQMYIPTTICVLFSWISVWLPEEFVEGRVFVALTVFLTLSAESNSAKETLPKVSYIKAIDIWFGFTAIFVFTTMVNSLIVIWLEHRSKILKEKVKNNAEYLSLYETTKLLNYSANYHRYGRGLDALFKILYPLIFVMFLIIYRFIIIEGAENKCIRSDPMVHTEL</sequence>
<keyword evidence="8 11" id="KW-0406">Ion transport</keyword>
<evidence type="ECO:0000256" key="1">
    <source>
        <dbReference type="ARBA" id="ARBA00004141"/>
    </source>
</evidence>
<evidence type="ECO:0000256" key="6">
    <source>
        <dbReference type="ARBA" id="ARBA00022729"/>
    </source>
</evidence>
<feature type="transmembrane region" description="Helical" evidence="11">
    <location>
        <begin position="440"/>
        <end position="459"/>
    </location>
</feature>
<dbReference type="Pfam" id="PF02932">
    <property type="entry name" value="Neur_chan_memb"/>
    <property type="match status" value="1"/>
</dbReference>
<comment type="subcellular location">
    <subcellularLocation>
        <location evidence="2">Cell membrane</location>
    </subcellularLocation>
    <subcellularLocation>
        <location evidence="1">Membrane</location>
        <topology evidence="1">Multi-pass membrane protein</topology>
    </subcellularLocation>
</comment>
<proteinExistence type="inferred from homology"/>
<evidence type="ECO:0000256" key="8">
    <source>
        <dbReference type="ARBA" id="ARBA00023065"/>
    </source>
</evidence>
<keyword evidence="5 11" id="KW-0812">Transmembrane</keyword>
<dbReference type="InterPro" id="IPR006028">
    <property type="entry name" value="GABAA/Glycine_rcpt"/>
</dbReference>
<reference evidence="15" key="1">
    <citation type="journal article" date="2013" name="Genetics">
        <title>The draft genome and transcriptome of Panagrellus redivivus are shaped by the harsh demands of a free-living lifestyle.</title>
        <authorList>
            <person name="Srinivasan J."/>
            <person name="Dillman A.R."/>
            <person name="Macchietto M.G."/>
            <person name="Heikkinen L."/>
            <person name="Lakso M."/>
            <person name="Fracchia K.M."/>
            <person name="Antoshechkin I."/>
            <person name="Mortazavi A."/>
            <person name="Wong G."/>
            <person name="Sternberg P.W."/>
        </authorList>
    </citation>
    <scope>NUCLEOTIDE SEQUENCE [LARGE SCALE GENOMIC DNA]</scope>
    <source>
        <strain evidence="15">MT8872</strain>
    </source>
</reference>
<name>A0A7E4UTG2_PANRE</name>
<protein>
    <submittedName>
        <fullName evidence="16">Neur_chan_LBD domain-containing protein</fullName>
    </submittedName>
</protein>
<evidence type="ECO:0000256" key="4">
    <source>
        <dbReference type="ARBA" id="ARBA00022475"/>
    </source>
</evidence>
<dbReference type="PRINTS" id="PR00252">
    <property type="entry name" value="NRIONCHANNEL"/>
</dbReference>
<dbReference type="InterPro" id="IPR006201">
    <property type="entry name" value="Neur_channel"/>
</dbReference>
<keyword evidence="7 11" id="KW-1133">Transmembrane helix</keyword>
<feature type="region of interest" description="Disordered" evidence="12">
    <location>
        <begin position="163"/>
        <end position="182"/>
    </location>
</feature>
<dbReference type="GO" id="GO:0004888">
    <property type="term" value="F:transmembrane signaling receptor activity"/>
    <property type="evidence" value="ECO:0007669"/>
    <property type="project" value="InterPro"/>
</dbReference>
<feature type="domain" description="Neurotransmitter-gated ion-channel ligand-binding" evidence="13">
    <location>
        <begin position="232"/>
        <end position="434"/>
    </location>
</feature>
<keyword evidence="10 11" id="KW-0407">Ion channel</keyword>
<dbReference type="InterPro" id="IPR006202">
    <property type="entry name" value="Neur_chan_lig-bd"/>
</dbReference>
<dbReference type="PRINTS" id="PR00253">
    <property type="entry name" value="GABAARECEPTR"/>
</dbReference>
<dbReference type="FunFam" id="1.20.58.390:FF:000055">
    <property type="entry name" value="Ligand-Gated ion Channel"/>
    <property type="match status" value="1"/>
</dbReference>
<keyword evidence="9 11" id="KW-0472">Membrane</keyword>
<organism evidence="15 16">
    <name type="scientific">Panagrellus redivivus</name>
    <name type="common">Microworm</name>
    <dbReference type="NCBI Taxonomy" id="6233"/>
    <lineage>
        <taxon>Eukaryota</taxon>
        <taxon>Metazoa</taxon>
        <taxon>Ecdysozoa</taxon>
        <taxon>Nematoda</taxon>
        <taxon>Chromadorea</taxon>
        <taxon>Rhabditida</taxon>
        <taxon>Tylenchina</taxon>
        <taxon>Panagrolaimomorpha</taxon>
        <taxon>Panagrolaimoidea</taxon>
        <taxon>Panagrolaimidae</taxon>
        <taxon>Panagrellus</taxon>
    </lineage>
</organism>
<evidence type="ECO:0000256" key="3">
    <source>
        <dbReference type="ARBA" id="ARBA00022448"/>
    </source>
</evidence>
<feature type="compositionally biased region" description="Basic and acidic residues" evidence="12">
    <location>
        <begin position="165"/>
        <end position="179"/>
    </location>
</feature>
<evidence type="ECO:0000259" key="13">
    <source>
        <dbReference type="Pfam" id="PF02931"/>
    </source>
</evidence>
<dbReference type="Gene3D" id="1.20.58.390">
    <property type="entry name" value="Neurotransmitter-gated ion-channel transmembrane domain"/>
    <property type="match status" value="1"/>
</dbReference>
<evidence type="ECO:0000313" key="16">
    <source>
        <dbReference type="WBParaSite" id="Pan_g12555.t1"/>
    </source>
</evidence>
<evidence type="ECO:0000256" key="2">
    <source>
        <dbReference type="ARBA" id="ARBA00004236"/>
    </source>
</evidence>
<dbReference type="InterPro" id="IPR018000">
    <property type="entry name" value="Neurotransmitter_ion_chnl_CS"/>
</dbReference>
<feature type="transmembrane region" description="Helical" evidence="11">
    <location>
        <begin position="15"/>
        <end position="35"/>
    </location>
</feature>
<reference evidence="16" key="2">
    <citation type="submission" date="2020-10" db="UniProtKB">
        <authorList>
            <consortium name="WormBaseParasite"/>
        </authorList>
    </citation>
    <scope>IDENTIFICATION</scope>
</reference>
<evidence type="ECO:0000256" key="5">
    <source>
        <dbReference type="ARBA" id="ARBA00022692"/>
    </source>
</evidence>
<keyword evidence="3 11" id="KW-0813">Transport</keyword>